<name>A0ABY2TQH9_9SPIR</name>
<keyword evidence="1" id="KW-0863">Zinc-finger</keyword>
<dbReference type="EMBL" id="SJDU01000159">
    <property type="protein sequence ID" value="TKZ35117.1"/>
    <property type="molecule type" value="Genomic_DNA"/>
</dbReference>
<keyword evidence="1" id="KW-0479">Metal-binding</keyword>
<keyword evidence="1" id="KW-0862">Zinc</keyword>
<keyword evidence="4" id="KW-1185">Reference proteome</keyword>
<gene>
    <name evidence="3" type="ORF">EZH24_06955</name>
</gene>
<dbReference type="Proteomes" id="UP000310168">
    <property type="component" value="Unassembled WGS sequence"/>
</dbReference>
<proteinExistence type="predicted"/>
<sequence length="488" mass="57367">MKNDITDKLKILKKYTEENFLISLTNKGIYNRALKDFKNMQNNNRFQPIVKIVENKIKISFDNTEIFFTENIKEATCNCPSKKICKHIIIALLYIKELTKDFKTEIQAQKKFEEINNIKNKNTKKESKEKNKIIDSNILEFSKNFIENIFAKGFYGCHEKDFDTAEQIATKLNINEMPELAKLFRSLSQSIDAMINKKAFFNKIFTMKTLSKIYNTINAIENAKKNNDETTIKLLTGENKNAYIEKSSGEFIGLGAYPWISSSGYFGLTSILYDLISKKICFYSHTLPTFYDDSKNLKNLYDDINSNYYKKIHWENNISMETISKYKIKLTNYKINNENRISSSKKTSVIVVEKIDYDFIKNIKEEIKNSKLFISSFEDIKNIDFKFDYFNNKNEAKILISEFQKIENINFDKVSQILFFDILNNNEKLTLNIKYNQINSHGFDYIKNYKNSEIDKNKFIVFTTKEKSKFSPISFININAVINIFFER</sequence>
<reference evidence="3 4" key="1">
    <citation type="journal article" date="2019" name="Anaerobe">
        <title>Brachyspira catarrhinii sp. nov., an anaerobic intestinal spirochaete isolated from vervet monkeys may have been misidentified as Brachyspira aalborgi in previous studies.</title>
        <authorList>
            <person name="Phillips N.D."/>
            <person name="La T."/>
            <person name="Hampson D.J."/>
        </authorList>
    </citation>
    <scope>NUCLEOTIDE SEQUENCE [LARGE SCALE GENOMIC DNA]</scope>
    <source>
        <strain evidence="3 4">Z12</strain>
    </source>
</reference>
<evidence type="ECO:0000259" key="2">
    <source>
        <dbReference type="PROSITE" id="PS50966"/>
    </source>
</evidence>
<feature type="domain" description="SWIM-type" evidence="2">
    <location>
        <begin position="68"/>
        <end position="96"/>
    </location>
</feature>
<dbReference type="InterPro" id="IPR007527">
    <property type="entry name" value="Znf_SWIM"/>
</dbReference>
<dbReference type="RefSeq" id="WP_137998404.1">
    <property type="nucleotide sequence ID" value="NZ_SJDU01000159.1"/>
</dbReference>
<dbReference type="PROSITE" id="PS50966">
    <property type="entry name" value="ZF_SWIM"/>
    <property type="match status" value="1"/>
</dbReference>
<organism evidence="3 4">
    <name type="scientific">Brachyspira catarrhinii</name>
    <dbReference type="NCBI Taxonomy" id="2528966"/>
    <lineage>
        <taxon>Bacteria</taxon>
        <taxon>Pseudomonadati</taxon>
        <taxon>Spirochaetota</taxon>
        <taxon>Spirochaetia</taxon>
        <taxon>Brachyspirales</taxon>
        <taxon>Brachyspiraceae</taxon>
        <taxon>Brachyspira</taxon>
    </lineage>
</organism>
<dbReference type="Pfam" id="PF04434">
    <property type="entry name" value="SWIM"/>
    <property type="match status" value="1"/>
</dbReference>
<protein>
    <submittedName>
        <fullName evidence="3">SWIM zinc finger family protein</fullName>
    </submittedName>
</protein>
<evidence type="ECO:0000256" key="1">
    <source>
        <dbReference type="PROSITE-ProRule" id="PRU00325"/>
    </source>
</evidence>
<comment type="caution">
    <text evidence="3">The sequence shown here is derived from an EMBL/GenBank/DDBJ whole genome shotgun (WGS) entry which is preliminary data.</text>
</comment>
<accession>A0ABY2TQH9</accession>
<evidence type="ECO:0000313" key="3">
    <source>
        <dbReference type="EMBL" id="TKZ35117.1"/>
    </source>
</evidence>
<evidence type="ECO:0000313" key="4">
    <source>
        <dbReference type="Proteomes" id="UP000310168"/>
    </source>
</evidence>